<reference evidence="5" key="2">
    <citation type="journal article" date="2019" name="IMA Fungus">
        <title>Genome sequencing and comparison of five Tilletia species to identify candidate genes for the detection of regulated species infecting wheat.</title>
        <authorList>
            <person name="Nguyen H.D.T."/>
            <person name="Sultana T."/>
            <person name="Kesanakurti P."/>
            <person name="Hambleton S."/>
        </authorList>
    </citation>
    <scope>NUCLEOTIDE SEQUENCE</scope>
    <source>
        <strain evidence="5">DAOMC 236422</strain>
    </source>
</reference>
<evidence type="ECO:0000313" key="5">
    <source>
        <dbReference type="EMBL" id="KAE8266579.1"/>
    </source>
</evidence>
<reference evidence="5" key="1">
    <citation type="submission" date="2016-04" db="EMBL/GenBank/DDBJ databases">
        <authorList>
            <person name="Nguyen H.D."/>
            <person name="Samba Siva P."/>
            <person name="Cullis J."/>
            <person name="Levesque C.A."/>
            <person name="Hambleton S."/>
        </authorList>
    </citation>
    <scope>NUCLEOTIDE SEQUENCE</scope>
    <source>
        <strain evidence="5">DAOMC 236422</strain>
    </source>
</reference>
<evidence type="ECO:0000256" key="2">
    <source>
        <dbReference type="ARBA" id="ARBA00022980"/>
    </source>
</evidence>
<organism evidence="5 6">
    <name type="scientific">Tilletia walkeri</name>
    <dbReference type="NCBI Taxonomy" id="117179"/>
    <lineage>
        <taxon>Eukaryota</taxon>
        <taxon>Fungi</taxon>
        <taxon>Dikarya</taxon>
        <taxon>Basidiomycota</taxon>
        <taxon>Ustilaginomycotina</taxon>
        <taxon>Exobasidiomycetes</taxon>
        <taxon>Tilletiales</taxon>
        <taxon>Tilletiaceae</taxon>
        <taxon>Tilletia</taxon>
    </lineage>
</organism>
<name>A0A8X7T2Z7_9BASI</name>
<dbReference type="CDD" id="cd00463">
    <property type="entry name" value="Ribosomal_L31e"/>
    <property type="match status" value="1"/>
</dbReference>
<dbReference type="Gene3D" id="3.10.440.10">
    <property type="match status" value="1"/>
</dbReference>
<gene>
    <name evidence="5" type="ORF">A4X09_0g5769</name>
</gene>
<dbReference type="SMART" id="SM01380">
    <property type="entry name" value="Ribosomal_L31e"/>
    <property type="match status" value="1"/>
</dbReference>
<evidence type="ECO:0000256" key="4">
    <source>
        <dbReference type="SAM" id="MobiDB-lite"/>
    </source>
</evidence>
<keyword evidence="2" id="KW-0689">Ribosomal protein</keyword>
<evidence type="ECO:0000256" key="3">
    <source>
        <dbReference type="ARBA" id="ARBA00023274"/>
    </source>
</evidence>
<dbReference type="PANTHER" id="PTHR10956">
    <property type="entry name" value="60S RIBOSOMAL PROTEIN L31"/>
    <property type="match status" value="1"/>
</dbReference>
<evidence type="ECO:0000313" key="6">
    <source>
        <dbReference type="Proteomes" id="UP000078113"/>
    </source>
</evidence>
<dbReference type="GO" id="GO:0022625">
    <property type="term" value="C:cytosolic large ribosomal subunit"/>
    <property type="evidence" value="ECO:0007669"/>
    <property type="project" value="TreeGrafter"/>
</dbReference>
<keyword evidence="3" id="KW-0687">Ribonucleoprotein</keyword>
<accession>A0A8X7T2Z7</accession>
<dbReference type="Proteomes" id="UP000078113">
    <property type="component" value="Unassembled WGS sequence"/>
</dbReference>
<proteinExistence type="inferred from homology"/>
<dbReference type="GO" id="GO:0003735">
    <property type="term" value="F:structural constituent of ribosome"/>
    <property type="evidence" value="ECO:0007669"/>
    <property type="project" value="InterPro"/>
</dbReference>
<dbReference type="InterPro" id="IPR000054">
    <property type="entry name" value="Ribosomal_eL31"/>
</dbReference>
<feature type="region of interest" description="Disordered" evidence="4">
    <location>
        <begin position="1"/>
        <end position="38"/>
    </location>
</feature>
<protein>
    <recommendedName>
        <fullName evidence="7">60S ribosomal protein L31</fullName>
    </recommendedName>
</protein>
<comment type="caution">
    <text evidence="5">The sequence shown here is derived from an EMBL/GenBank/DDBJ whole genome shotgun (WGS) entry which is preliminary data.</text>
</comment>
<dbReference type="Pfam" id="PF01198">
    <property type="entry name" value="Ribosomal_L31e"/>
    <property type="match status" value="1"/>
</dbReference>
<dbReference type="EMBL" id="LWDG02000317">
    <property type="protein sequence ID" value="KAE8266579.1"/>
    <property type="molecule type" value="Genomic_DNA"/>
</dbReference>
<keyword evidence="6" id="KW-1185">Reference proteome</keyword>
<evidence type="ECO:0000256" key="1">
    <source>
        <dbReference type="ARBA" id="ARBA00010808"/>
    </source>
</evidence>
<dbReference type="InterPro" id="IPR023621">
    <property type="entry name" value="Ribosomal_eL31_dom_sf"/>
</dbReference>
<dbReference type="PANTHER" id="PTHR10956:SF0">
    <property type="entry name" value="60S RIBOSOMAL PROTEIN L31"/>
    <property type="match status" value="1"/>
</dbReference>
<dbReference type="GO" id="GO:0002181">
    <property type="term" value="P:cytoplasmic translation"/>
    <property type="evidence" value="ECO:0007669"/>
    <property type="project" value="TreeGrafter"/>
</dbReference>
<dbReference type="AlphaFoldDB" id="A0A8X7T2Z7"/>
<evidence type="ECO:0008006" key="7">
    <source>
        <dbReference type="Google" id="ProtNLM"/>
    </source>
</evidence>
<feature type="compositionally biased region" description="Polar residues" evidence="4">
    <location>
        <begin position="23"/>
        <end position="38"/>
    </location>
</feature>
<comment type="similarity">
    <text evidence="1">Belongs to the eukaryotic ribosomal protein eL31 family.</text>
</comment>
<sequence>MIQRNPDSAPRGGETHPPDLLSRSITFSPSTSPQGQHTAPQFIKMAGDKKQKKTRSALNDVVTRQYTIHLHRRVHDIAFKKRAPKGVKEVIKFAQQAMGTKDVRLDPKLNHEIWKLGVKDVPRRLRVQLERKRNDDEDAKEKLYTYATFVPGPSKGLITTIVDQE</sequence>
<dbReference type="FunFam" id="3.10.440.10:FF:000001">
    <property type="entry name" value="60S ribosomal protein L31"/>
    <property type="match status" value="1"/>
</dbReference>
<dbReference type="SUPFAM" id="SSF54575">
    <property type="entry name" value="Ribosomal protein L31e"/>
    <property type="match status" value="1"/>
</dbReference>